<keyword evidence="5" id="KW-1185">Reference proteome</keyword>
<evidence type="ECO:0000313" key="5">
    <source>
        <dbReference type="Proteomes" id="UP000503462"/>
    </source>
</evidence>
<dbReference type="GO" id="GO:0003735">
    <property type="term" value="F:structural constituent of ribosome"/>
    <property type="evidence" value="ECO:0007669"/>
    <property type="project" value="InterPro"/>
</dbReference>
<dbReference type="OrthoDB" id="275582at2759"/>
<feature type="compositionally biased region" description="Basic and acidic residues" evidence="3">
    <location>
        <begin position="98"/>
        <end position="137"/>
    </location>
</feature>
<keyword evidence="1" id="KW-0689">Ribosomal protein</keyword>
<dbReference type="InterPro" id="IPR012678">
    <property type="entry name" value="Ribosomal_uL23/eL15/eS24_sf"/>
</dbReference>
<proteinExistence type="predicted"/>
<dbReference type="Proteomes" id="UP000503462">
    <property type="component" value="Chromosome 3"/>
</dbReference>
<dbReference type="Gene3D" id="3.30.70.330">
    <property type="match status" value="1"/>
</dbReference>
<name>A0A6H0XXK3_9PEZI</name>
<dbReference type="AlphaFoldDB" id="A0A6H0XXK3"/>
<evidence type="ECO:0000256" key="3">
    <source>
        <dbReference type="SAM" id="MobiDB-lite"/>
    </source>
</evidence>
<dbReference type="GO" id="GO:1990904">
    <property type="term" value="C:ribonucleoprotein complex"/>
    <property type="evidence" value="ECO:0007669"/>
    <property type="project" value="UniProtKB-KW"/>
</dbReference>
<dbReference type="GO" id="GO:0006412">
    <property type="term" value="P:translation"/>
    <property type="evidence" value="ECO:0007669"/>
    <property type="project" value="InterPro"/>
</dbReference>
<dbReference type="GO" id="GO:0005840">
    <property type="term" value="C:ribosome"/>
    <property type="evidence" value="ECO:0007669"/>
    <property type="project" value="UniProtKB-KW"/>
</dbReference>
<dbReference type="EMBL" id="CP051141">
    <property type="protein sequence ID" value="QIW99348.1"/>
    <property type="molecule type" value="Genomic_DNA"/>
</dbReference>
<reference evidence="4 5" key="1">
    <citation type="journal article" date="2016" name="Sci. Rep.">
        <title>Peltaster fructicola genome reveals evolution from an invasive phytopathogen to an ectophytic parasite.</title>
        <authorList>
            <person name="Xu C."/>
            <person name="Chen H."/>
            <person name="Gleason M.L."/>
            <person name="Xu J.R."/>
            <person name="Liu H."/>
            <person name="Zhang R."/>
            <person name="Sun G."/>
        </authorList>
    </citation>
    <scope>NUCLEOTIDE SEQUENCE [LARGE SCALE GENOMIC DNA]</scope>
    <source>
        <strain evidence="4 5">LNHT1506</strain>
    </source>
</reference>
<dbReference type="InterPro" id="IPR012677">
    <property type="entry name" value="Nucleotide-bd_a/b_plait_sf"/>
</dbReference>
<evidence type="ECO:0000313" key="4">
    <source>
        <dbReference type="EMBL" id="QIW99348.1"/>
    </source>
</evidence>
<dbReference type="SUPFAM" id="SSF54189">
    <property type="entry name" value="Ribosomal proteins S24e, L23 and L15e"/>
    <property type="match status" value="1"/>
</dbReference>
<protein>
    <submittedName>
        <fullName evidence="4">Uncharacterized protein</fullName>
    </submittedName>
</protein>
<organism evidence="4 5">
    <name type="scientific">Peltaster fructicola</name>
    <dbReference type="NCBI Taxonomy" id="286661"/>
    <lineage>
        <taxon>Eukaryota</taxon>
        <taxon>Fungi</taxon>
        <taxon>Dikarya</taxon>
        <taxon>Ascomycota</taxon>
        <taxon>Pezizomycotina</taxon>
        <taxon>Dothideomycetes</taxon>
        <taxon>Dothideomycetes incertae sedis</taxon>
        <taxon>Peltaster</taxon>
    </lineage>
</organism>
<evidence type="ECO:0000256" key="1">
    <source>
        <dbReference type="ARBA" id="ARBA00022980"/>
    </source>
</evidence>
<sequence>MSSIAAVLSQAPFRVGQKQVYLPDFSITLHRRSHLGPRHATFTVPLWFSKLDLRDYLFHAYDPSYLKEDYAVPTRRYYRPQSIKRMTVELESPFEWPEPPKDLDPWQEKYSKAMKAEQDKEDKRRGPQKDLVVDEDHAAAMREQALELLKGTKTWQPYATTSPGPVLSR</sequence>
<evidence type="ECO:0000256" key="2">
    <source>
        <dbReference type="ARBA" id="ARBA00023274"/>
    </source>
</evidence>
<accession>A0A6H0XXK3</accession>
<feature type="region of interest" description="Disordered" evidence="3">
    <location>
        <begin position="94"/>
        <end position="137"/>
    </location>
</feature>
<gene>
    <name evidence="4" type="ORF">AMS68_004866</name>
</gene>
<keyword evidence="2" id="KW-0687">Ribonucleoprotein</keyword>